<evidence type="ECO:0000256" key="1">
    <source>
        <dbReference type="ARBA" id="ARBA00005790"/>
    </source>
</evidence>
<name>A0A1H2UNV4_9PROT</name>
<reference evidence="11 12" key="1">
    <citation type="submission" date="2016-10" db="EMBL/GenBank/DDBJ databases">
        <authorList>
            <person name="de Groot N.N."/>
        </authorList>
    </citation>
    <scope>NUCLEOTIDE SEQUENCE [LARGE SCALE GENOMIC DNA]</scope>
    <source>
        <strain evidence="11 12">Nm110</strain>
    </source>
</reference>
<dbReference type="SUPFAM" id="SSF52540">
    <property type="entry name" value="P-loop containing nucleoside triphosphate hydrolases"/>
    <property type="match status" value="1"/>
</dbReference>
<dbReference type="Proteomes" id="UP000183454">
    <property type="component" value="Unassembled WGS sequence"/>
</dbReference>
<evidence type="ECO:0000313" key="11">
    <source>
        <dbReference type="EMBL" id="SDW57760.1"/>
    </source>
</evidence>
<evidence type="ECO:0000259" key="10">
    <source>
        <dbReference type="PROSITE" id="PS50052"/>
    </source>
</evidence>
<dbReference type="Gene3D" id="3.40.50.300">
    <property type="entry name" value="P-loop containing nucleotide triphosphate hydrolases"/>
    <property type="match status" value="1"/>
</dbReference>
<dbReference type="PROSITE" id="PS50052">
    <property type="entry name" value="GUANYLATE_KINASE_2"/>
    <property type="match status" value="1"/>
</dbReference>
<evidence type="ECO:0000256" key="2">
    <source>
        <dbReference type="ARBA" id="ARBA00012961"/>
    </source>
</evidence>
<accession>A0A1H2UNV4</accession>
<dbReference type="HAMAP" id="MF_00328">
    <property type="entry name" value="Guanylate_kinase"/>
    <property type="match status" value="1"/>
</dbReference>
<dbReference type="CDD" id="cd00071">
    <property type="entry name" value="GMPK"/>
    <property type="match status" value="1"/>
</dbReference>
<evidence type="ECO:0000256" key="5">
    <source>
        <dbReference type="ARBA" id="ARBA00022741"/>
    </source>
</evidence>
<evidence type="ECO:0000256" key="6">
    <source>
        <dbReference type="ARBA" id="ARBA00022777"/>
    </source>
</evidence>
<evidence type="ECO:0000256" key="3">
    <source>
        <dbReference type="ARBA" id="ARBA00016296"/>
    </source>
</evidence>
<dbReference type="RefSeq" id="WP_074666904.1">
    <property type="nucleotide sequence ID" value="NZ_FNNH01000017.1"/>
</dbReference>
<feature type="binding site" evidence="9">
    <location>
        <begin position="9"/>
        <end position="16"/>
    </location>
    <ligand>
        <name>ATP</name>
        <dbReference type="ChEBI" id="CHEBI:30616"/>
    </ligand>
</feature>
<keyword evidence="5 9" id="KW-0547">Nucleotide-binding</keyword>
<evidence type="ECO:0000256" key="9">
    <source>
        <dbReference type="HAMAP-Rule" id="MF_00328"/>
    </source>
</evidence>
<keyword evidence="4 9" id="KW-0808">Transferase</keyword>
<keyword evidence="7 9" id="KW-0067">ATP-binding</keyword>
<evidence type="ECO:0000313" key="12">
    <source>
        <dbReference type="Proteomes" id="UP000183454"/>
    </source>
</evidence>
<keyword evidence="9" id="KW-0963">Cytoplasm</keyword>
<dbReference type="InterPro" id="IPR008145">
    <property type="entry name" value="GK/Ca_channel_bsu"/>
</dbReference>
<dbReference type="InterPro" id="IPR027417">
    <property type="entry name" value="P-loop_NTPase"/>
</dbReference>
<evidence type="ECO:0000256" key="7">
    <source>
        <dbReference type="ARBA" id="ARBA00022840"/>
    </source>
</evidence>
<evidence type="ECO:0000256" key="8">
    <source>
        <dbReference type="ARBA" id="ARBA00030128"/>
    </source>
</evidence>
<keyword evidence="6 9" id="KW-0418">Kinase</keyword>
<gene>
    <name evidence="9" type="primary">gmk</name>
    <name evidence="11" type="ORF">SAMN05421882_101711</name>
</gene>
<comment type="catalytic activity">
    <reaction evidence="9">
        <text>GMP + ATP = GDP + ADP</text>
        <dbReference type="Rhea" id="RHEA:20780"/>
        <dbReference type="ChEBI" id="CHEBI:30616"/>
        <dbReference type="ChEBI" id="CHEBI:58115"/>
        <dbReference type="ChEBI" id="CHEBI:58189"/>
        <dbReference type="ChEBI" id="CHEBI:456216"/>
        <dbReference type="EC" id="2.7.4.8"/>
    </reaction>
</comment>
<feature type="domain" description="Guanylate kinase-like" evidence="10">
    <location>
        <begin position="2"/>
        <end position="180"/>
    </location>
</feature>
<comment type="similarity">
    <text evidence="1 9">Belongs to the guanylate kinase family.</text>
</comment>
<organism evidence="11 12">
    <name type="scientific">Nitrosomonas communis</name>
    <dbReference type="NCBI Taxonomy" id="44574"/>
    <lineage>
        <taxon>Bacteria</taxon>
        <taxon>Pseudomonadati</taxon>
        <taxon>Pseudomonadota</taxon>
        <taxon>Betaproteobacteria</taxon>
        <taxon>Nitrosomonadales</taxon>
        <taxon>Nitrosomonadaceae</taxon>
        <taxon>Nitrosomonas</taxon>
    </lineage>
</organism>
<dbReference type="GO" id="GO:0005524">
    <property type="term" value="F:ATP binding"/>
    <property type="evidence" value="ECO:0007669"/>
    <property type="project" value="UniProtKB-UniRule"/>
</dbReference>
<comment type="function">
    <text evidence="9">Essential for recycling GMP and indirectly, cGMP.</text>
</comment>
<dbReference type="AlphaFoldDB" id="A0A1H2UNV4"/>
<dbReference type="PANTHER" id="PTHR23117">
    <property type="entry name" value="GUANYLATE KINASE-RELATED"/>
    <property type="match status" value="1"/>
</dbReference>
<dbReference type="SMART" id="SM00072">
    <property type="entry name" value="GuKc"/>
    <property type="match status" value="1"/>
</dbReference>
<dbReference type="InterPro" id="IPR017665">
    <property type="entry name" value="Guanylate_kinase"/>
</dbReference>
<dbReference type="InterPro" id="IPR008144">
    <property type="entry name" value="Guanylate_kin-like_dom"/>
</dbReference>
<dbReference type="PROSITE" id="PS00856">
    <property type="entry name" value="GUANYLATE_KINASE_1"/>
    <property type="match status" value="1"/>
</dbReference>
<dbReference type="PANTHER" id="PTHR23117:SF13">
    <property type="entry name" value="GUANYLATE KINASE"/>
    <property type="match status" value="1"/>
</dbReference>
<dbReference type="InterPro" id="IPR020590">
    <property type="entry name" value="Guanylate_kinase_CS"/>
</dbReference>
<dbReference type="EC" id="2.7.4.8" evidence="2 9"/>
<comment type="subcellular location">
    <subcellularLocation>
        <location evidence="9">Cytoplasm</location>
    </subcellularLocation>
</comment>
<dbReference type="GO" id="GO:0004385">
    <property type="term" value="F:GMP kinase activity"/>
    <property type="evidence" value="ECO:0007669"/>
    <property type="project" value="UniProtKB-UniRule"/>
</dbReference>
<dbReference type="EMBL" id="FNNH01000017">
    <property type="protein sequence ID" value="SDW57760.1"/>
    <property type="molecule type" value="Genomic_DNA"/>
</dbReference>
<dbReference type="Pfam" id="PF00625">
    <property type="entry name" value="Guanylate_kin"/>
    <property type="match status" value="1"/>
</dbReference>
<proteinExistence type="inferred from homology"/>
<dbReference type="Gene3D" id="3.30.63.10">
    <property type="entry name" value="Guanylate Kinase phosphate binding domain"/>
    <property type="match status" value="1"/>
</dbReference>
<dbReference type="NCBIfam" id="TIGR03263">
    <property type="entry name" value="guanyl_kin"/>
    <property type="match status" value="1"/>
</dbReference>
<evidence type="ECO:0000256" key="4">
    <source>
        <dbReference type="ARBA" id="ARBA00022679"/>
    </source>
</evidence>
<dbReference type="GO" id="GO:0005829">
    <property type="term" value="C:cytosol"/>
    <property type="evidence" value="ECO:0007669"/>
    <property type="project" value="TreeGrafter"/>
</dbReference>
<sequence>MSSLFIISAPSGAGKTSLIKALLQTRMGLSLSISHTTRQPRPNEINGQDYFFIDRDIFNQMLERGEFLESAEVYGNLYGTSHHWVKETMVSGQDVLMEIDCQGAQQVRQIFPEAVSIFILPPSLESLKARLQQRGQDDPVAIARRLKAVREEVGQVNKFDYAVVNNELDEALKDICCIIRAERLRMMHQLVKQHALLAQFA</sequence>
<protein>
    <recommendedName>
        <fullName evidence="3 9">Guanylate kinase</fullName>
        <ecNumber evidence="2 9">2.7.4.8</ecNumber>
    </recommendedName>
    <alternativeName>
        <fullName evidence="8 9">GMP kinase</fullName>
    </alternativeName>
</protein>
<dbReference type="FunFam" id="3.30.63.10:FF:000002">
    <property type="entry name" value="Guanylate kinase 1"/>
    <property type="match status" value="1"/>
</dbReference>